<feature type="non-terminal residue" evidence="1">
    <location>
        <position position="1"/>
    </location>
</feature>
<sequence>PLPRHDDPVPGALTIHYPLDETLFPPEIVAPTFRWTDGNKDSDIWLVTIEFPDGKGDMNFRSGGTKWRPADERWEVIKRRSIEKAATVTIRGVNRRDPKRILSGARISISTSADEVGAPIFYREVNLPFVDAVRDPSRIRWRFGPISSKQQPPVVLSDLPTCGNCHSFSADGKTLGMDVDSANDKGSYVIAAVQEEMAFEKSEVITWSDYKREDGESTFGLLAQISPTGRYAVSMVKDRHVTVGRPDLEISQLFFPVKGILAIYDRQKRT</sequence>
<protein>
    <submittedName>
        <fullName evidence="1">Uncharacterized protein</fullName>
    </submittedName>
</protein>
<reference evidence="1" key="1">
    <citation type="journal article" date="2014" name="Front. Microbiol.">
        <title>High frequency of phylogenetically diverse reductive dehalogenase-homologous genes in deep subseafloor sedimentary metagenomes.</title>
        <authorList>
            <person name="Kawai M."/>
            <person name="Futagami T."/>
            <person name="Toyoda A."/>
            <person name="Takaki Y."/>
            <person name="Nishi S."/>
            <person name="Hori S."/>
            <person name="Arai W."/>
            <person name="Tsubouchi T."/>
            <person name="Morono Y."/>
            <person name="Uchiyama I."/>
            <person name="Ito T."/>
            <person name="Fujiyama A."/>
            <person name="Inagaki F."/>
            <person name="Takami H."/>
        </authorList>
    </citation>
    <scope>NUCLEOTIDE SEQUENCE</scope>
    <source>
        <strain evidence="1">Expedition CK06-06</strain>
    </source>
</reference>
<dbReference type="EMBL" id="BARS01023355">
    <property type="protein sequence ID" value="GAG10586.1"/>
    <property type="molecule type" value="Genomic_DNA"/>
</dbReference>
<proteinExistence type="predicted"/>
<dbReference type="AlphaFoldDB" id="X0WD33"/>
<accession>X0WD33</accession>
<gene>
    <name evidence="1" type="ORF">S01H1_37193</name>
</gene>
<comment type="caution">
    <text evidence="1">The sequence shown here is derived from an EMBL/GenBank/DDBJ whole genome shotgun (WGS) entry which is preliminary data.</text>
</comment>
<organism evidence="1">
    <name type="scientific">marine sediment metagenome</name>
    <dbReference type="NCBI Taxonomy" id="412755"/>
    <lineage>
        <taxon>unclassified sequences</taxon>
        <taxon>metagenomes</taxon>
        <taxon>ecological metagenomes</taxon>
    </lineage>
</organism>
<evidence type="ECO:0000313" key="1">
    <source>
        <dbReference type="EMBL" id="GAG10586.1"/>
    </source>
</evidence>
<feature type="non-terminal residue" evidence="1">
    <location>
        <position position="270"/>
    </location>
</feature>
<name>X0WD33_9ZZZZ</name>